<reference evidence="2" key="1">
    <citation type="submission" date="2014-11" db="EMBL/GenBank/DDBJ databases">
        <authorList>
            <person name="Amaro Gonzalez C."/>
        </authorList>
    </citation>
    <scope>NUCLEOTIDE SEQUENCE</scope>
</reference>
<feature type="region of interest" description="Disordered" evidence="1">
    <location>
        <begin position="1"/>
        <end position="37"/>
    </location>
</feature>
<organism evidence="2">
    <name type="scientific">Anguilla anguilla</name>
    <name type="common">European freshwater eel</name>
    <name type="synonym">Muraena anguilla</name>
    <dbReference type="NCBI Taxonomy" id="7936"/>
    <lineage>
        <taxon>Eukaryota</taxon>
        <taxon>Metazoa</taxon>
        <taxon>Chordata</taxon>
        <taxon>Craniata</taxon>
        <taxon>Vertebrata</taxon>
        <taxon>Euteleostomi</taxon>
        <taxon>Actinopterygii</taxon>
        <taxon>Neopterygii</taxon>
        <taxon>Teleostei</taxon>
        <taxon>Anguilliformes</taxon>
        <taxon>Anguillidae</taxon>
        <taxon>Anguilla</taxon>
    </lineage>
</organism>
<evidence type="ECO:0000313" key="2">
    <source>
        <dbReference type="EMBL" id="JAH32111.1"/>
    </source>
</evidence>
<feature type="compositionally biased region" description="Basic residues" evidence="1">
    <location>
        <begin position="26"/>
        <end position="37"/>
    </location>
</feature>
<protein>
    <submittedName>
        <fullName evidence="2">Uncharacterized protein</fullName>
    </submittedName>
</protein>
<reference evidence="2" key="2">
    <citation type="journal article" date="2015" name="Fish Shellfish Immunol.">
        <title>Early steps in the European eel (Anguilla anguilla)-Vibrio vulnificus interaction in the gills: Role of the RtxA13 toxin.</title>
        <authorList>
            <person name="Callol A."/>
            <person name="Pajuelo D."/>
            <person name="Ebbesson L."/>
            <person name="Teles M."/>
            <person name="MacKenzie S."/>
            <person name="Amaro C."/>
        </authorList>
    </citation>
    <scope>NUCLEOTIDE SEQUENCE</scope>
</reference>
<sequence>MRLVSSTSTDDDSVTSQQSSLLWKSRGSRHSSRPSKDKHHFDFIIFKTFNLFQLWKVVLQKLHQTEFSFLLQIQISEREIEDEINVLIGFSFCPVQNELLHRDGFPNASDALCKHSSDGFLLSR</sequence>
<evidence type="ECO:0000256" key="1">
    <source>
        <dbReference type="SAM" id="MobiDB-lite"/>
    </source>
</evidence>
<accession>A0A0E9RSD9</accession>
<dbReference type="AlphaFoldDB" id="A0A0E9RSD9"/>
<name>A0A0E9RSD9_ANGAN</name>
<feature type="compositionally biased region" description="Low complexity" evidence="1">
    <location>
        <begin position="1"/>
        <end position="22"/>
    </location>
</feature>
<proteinExistence type="predicted"/>
<dbReference type="EMBL" id="GBXM01076466">
    <property type="protein sequence ID" value="JAH32111.1"/>
    <property type="molecule type" value="Transcribed_RNA"/>
</dbReference>